<evidence type="ECO:0000313" key="2">
    <source>
        <dbReference type="Proteomes" id="UP000811545"/>
    </source>
</evidence>
<dbReference type="EMBL" id="QLTW01000186">
    <property type="protein sequence ID" value="MBT9145826.1"/>
    <property type="molecule type" value="Genomic_DNA"/>
</dbReference>
<organism evidence="1 2">
    <name type="scientific">Psychracetigena formicireducens</name>
    <dbReference type="NCBI Taxonomy" id="2986056"/>
    <lineage>
        <taxon>Bacteria</taxon>
        <taxon>Bacillati</taxon>
        <taxon>Candidatus Lithacetigenota</taxon>
        <taxon>Candidatus Psychracetigena</taxon>
    </lineage>
</organism>
<comment type="caution">
    <text evidence="1">The sequence shown here is derived from an EMBL/GenBank/DDBJ whole genome shotgun (WGS) entry which is preliminary data.</text>
</comment>
<dbReference type="AlphaFoldDB" id="A0A9E2F548"/>
<protein>
    <submittedName>
        <fullName evidence="1">Uncharacterized protein</fullName>
    </submittedName>
</protein>
<evidence type="ECO:0000313" key="1">
    <source>
        <dbReference type="EMBL" id="MBT9145826.1"/>
    </source>
</evidence>
<proteinExistence type="predicted"/>
<dbReference type="Proteomes" id="UP000811545">
    <property type="component" value="Unassembled WGS sequence"/>
</dbReference>
<sequence>MNDTPLPDIEDNDLKNNRGNFSCRIWTKTNQYDEVTKAIRFRGNGNLYSPINSSLIPRIAPKIDEVTAINRYREVMFSIENLAYDKQDLVKLGLKDTCEEGVYGGRIMWFPPYDLQIAESVNVNTNKDDFIGRGESLYTYNNTERSLSLSFMLIMDYPNILDGQLRNRESLEIAKWFACGTIDSPANIAGDDPFGDQNLDNDPQFATLKKFIEPPVLKFKTKFYFQNDVPVLTNDWFNRFEILSDPTLKITEFNAIIDNFKSYGLNTTLYGRTFKRNGFKQEVQGTNYNFSPYPQNDNRFPEALNDKYYDYYWGKAGLSRNNYVGATTPIDLTNAPQVEYVLAEDNYDIGSGQNNNSFIDNVDYDINLIISTFDGLTQASGSTNASTSESYLPSDFTLFFTGYASKLSFDRYNIGLGYRRALALYKEFTRLFRAKTGKSLEEYGFNVRLASMGERQAKARIGDQDRNAEDPNVKKDRSSVLTVQFTGTAKYRDELVDRSKVTTLPPLGANDKIEFPPVAGRQIRKICGFDERPQDLLVTTLKDKSKYYKQAFHSQTPEDFHRRLTFLHQITRQGRALSLTSGNATAANSVFGRQPYIILNIGDLYKSKAIVSNINFDFNVDGAPIWDLNPEGMGVQPMACRVSMSLTLIGGQSMETDIEKLQNAVSFNFYKNSTYLLDDNFSNIYQEANDGVIFQLGKNKDESRKKIIEQELQRNKKDRGS</sequence>
<name>A0A9E2F548_PSYF1</name>
<gene>
    <name evidence="1" type="ORF">DDT42_01703</name>
</gene>
<reference evidence="1 2" key="1">
    <citation type="journal article" date="2021" name="bioRxiv">
        <title>Unique metabolic strategies in Hadean analogues reveal hints for primordial physiology.</title>
        <authorList>
            <person name="Nobu M.K."/>
            <person name="Nakai R."/>
            <person name="Tamazawa S."/>
            <person name="Mori H."/>
            <person name="Toyoda A."/>
            <person name="Ijiri A."/>
            <person name="Suzuki S."/>
            <person name="Kurokawa K."/>
            <person name="Kamagata Y."/>
            <person name="Tamaki H."/>
        </authorList>
    </citation>
    <scope>NUCLEOTIDE SEQUENCE [LARGE SCALE GENOMIC DNA]</scope>
    <source>
        <strain evidence="1">BS525</strain>
    </source>
</reference>
<accession>A0A9E2F548</accession>